<evidence type="ECO:0000313" key="3">
    <source>
        <dbReference type="Proteomes" id="UP000321464"/>
    </source>
</evidence>
<dbReference type="Gene3D" id="3.40.50.2000">
    <property type="entry name" value="Glycogen Phosphorylase B"/>
    <property type="match status" value="2"/>
</dbReference>
<reference evidence="2 3" key="1">
    <citation type="submission" date="2019-07" db="EMBL/GenBank/DDBJ databases">
        <title>Whole genome shotgun sequence of Novosphingobium sediminis NBRC 106119.</title>
        <authorList>
            <person name="Hosoyama A."/>
            <person name="Uohara A."/>
            <person name="Ohji S."/>
            <person name="Ichikawa N."/>
        </authorList>
    </citation>
    <scope>NUCLEOTIDE SEQUENCE [LARGE SCALE GENOMIC DNA]</scope>
    <source>
        <strain evidence="2 3">NBRC 106119</strain>
    </source>
</reference>
<feature type="domain" description="Glycosyltransferase subfamily 4-like N-terminal" evidence="1">
    <location>
        <begin position="14"/>
        <end position="165"/>
    </location>
</feature>
<dbReference type="SUPFAM" id="SSF53756">
    <property type="entry name" value="UDP-Glycosyltransferase/glycogen phosphorylase"/>
    <property type="match status" value="1"/>
</dbReference>
<dbReference type="PANTHER" id="PTHR45947:SF3">
    <property type="entry name" value="SULFOQUINOVOSYL TRANSFERASE SQD2"/>
    <property type="match status" value="1"/>
</dbReference>
<dbReference type="OrthoDB" id="9790710at2"/>
<dbReference type="PANTHER" id="PTHR45947">
    <property type="entry name" value="SULFOQUINOVOSYL TRANSFERASE SQD2"/>
    <property type="match status" value="1"/>
</dbReference>
<proteinExistence type="predicted"/>
<dbReference type="RefSeq" id="WP_147157632.1">
    <property type="nucleotide sequence ID" value="NZ_BJYR01000001.1"/>
</dbReference>
<keyword evidence="2" id="KW-0808">Transferase</keyword>
<protein>
    <submittedName>
        <fullName evidence="2">Glycosyl transferase</fullName>
    </submittedName>
</protein>
<dbReference type="AlphaFoldDB" id="A0A512AEW1"/>
<dbReference type="GO" id="GO:0016757">
    <property type="term" value="F:glycosyltransferase activity"/>
    <property type="evidence" value="ECO:0007669"/>
    <property type="project" value="TreeGrafter"/>
</dbReference>
<gene>
    <name evidence="2" type="ORF">NSE01_00710</name>
</gene>
<sequence length="354" mass="38203">MRIALCTDAWHPQVNGVVRTLATTIERVTARGHEVMLVTPNQFFTFGLPGYKEIRLAMLPRFRTRRMLRAFDPDIVHIATEGPIGWAARGWCKANRVPFTSAFHTRFPDYAAVRTGLSPDRFWPIMRRFHAASHAILVSTPTLAQELTGHGLTQATPWTRGIDASLFHPGHSPLEALADLPRPIMLNVGRVAVEKNLGAFLDADVPGTKVVVGNGPDLAQLRARYPEAHFLGALSGIPLAQAYCSADVFVFPSRTDTFGLVMIEAMACGLPVAGYPVPGPMDVVGREGRGPESTLLQPVGALDEDLAKAITAALGCNREAAAAHGGSYSWDHATDQFLGALGRAVETRRLSAAA</sequence>
<dbReference type="Proteomes" id="UP000321464">
    <property type="component" value="Unassembled WGS sequence"/>
</dbReference>
<name>A0A512AEW1_9SPHN</name>
<dbReference type="CDD" id="cd03814">
    <property type="entry name" value="GT4-like"/>
    <property type="match status" value="1"/>
</dbReference>
<dbReference type="InterPro" id="IPR050194">
    <property type="entry name" value="Glycosyltransferase_grp1"/>
</dbReference>
<organism evidence="2 3">
    <name type="scientific">Novosphingobium sediminis</name>
    <dbReference type="NCBI Taxonomy" id="707214"/>
    <lineage>
        <taxon>Bacteria</taxon>
        <taxon>Pseudomonadati</taxon>
        <taxon>Pseudomonadota</taxon>
        <taxon>Alphaproteobacteria</taxon>
        <taxon>Sphingomonadales</taxon>
        <taxon>Sphingomonadaceae</taxon>
        <taxon>Novosphingobium</taxon>
    </lineage>
</organism>
<keyword evidence="3" id="KW-1185">Reference proteome</keyword>
<dbReference type="Pfam" id="PF13692">
    <property type="entry name" value="Glyco_trans_1_4"/>
    <property type="match status" value="1"/>
</dbReference>
<dbReference type="EMBL" id="BJYR01000001">
    <property type="protein sequence ID" value="GEN98238.1"/>
    <property type="molecule type" value="Genomic_DNA"/>
</dbReference>
<dbReference type="Pfam" id="PF13439">
    <property type="entry name" value="Glyco_transf_4"/>
    <property type="match status" value="1"/>
</dbReference>
<dbReference type="InterPro" id="IPR028098">
    <property type="entry name" value="Glyco_trans_4-like_N"/>
</dbReference>
<accession>A0A512AEW1</accession>
<comment type="caution">
    <text evidence="2">The sequence shown here is derived from an EMBL/GenBank/DDBJ whole genome shotgun (WGS) entry which is preliminary data.</text>
</comment>
<evidence type="ECO:0000313" key="2">
    <source>
        <dbReference type="EMBL" id="GEN98238.1"/>
    </source>
</evidence>
<evidence type="ECO:0000259" key="1">
    <source>
        <dbReference type="Pfam" id="PF13439"/>
    </source>
</evidence>